<dbReference type="RefSeq" id="WP_066983388.1">
    <property type="nucleotide sequence ID" value="NZ_LUUI01000111.1"/>
</dbReference>
<proteinExistence type="predicted"/>
<dbReference type="SUPFAM" id="SSF56300">
    <property type="entry name" value="Metallo-dependent phosphatases"/>
    <property type="match status" value="1"/>
</dbReference>
<name>A0A177N905_9GAMM</name>
<feature type="domain" description="Calcineurin-like phosphoesterase" evidence="1">
    <location>
        <begin position="2"/>
        <end position="207"/>
    </location>
</feature>
<evidence type="ECO:0000259" key="1">
    <source>
        <dbReference type="Pfam" id="PF00149"/>
    </source>
</evidence>
<dbReference type="Proteomes" id="UP000078476">
    <property type="component" value="Unassembled WGS sequence"/>
</dbReference>
<dbReference type="GO" id="GO:0016787">
    <property type="term" value="F:hydrolase activity"/>
    <property type="evidence" value="ECO:0007669"/>
    <property type="project" value="InterPro"/>
</dbReference>
<keyword evidence="3" id="KW-1185">Reference proteome</keyword>
<dbReference type="PANTHER" id="PTHR37844">
    <property type="entry name" value="SER/THR PROTEIN PHOSPHATASE SUPERFAMILY (AFU_ORTHOLOGUE AFUA_1G14840)"/>
    <property type="match status" value="1"/>
</dbReference>
<protein>
    <submittedName>
        <fullName evidence="2">Metallophosphoesterase</fullName>
    </submittedName>
</protein>
<dbReference type="Gene3D" id="3.60.21.10">
    <property type="match status" value="1"/>
</dbReference>
<reference evidence="2 3" key="1">
    <citation type="submission" date="2016-03" db="EMBL/GenBank/DDBJ databases">
        <authorList>
            <person name="Ploux O."/>
        </authorList>
    </citation>
    <scope>NUCLEOTIDE SEQUENCE [LARGE SCALE GENOMIC DNA]</scope>
    <source>
        <strain evidence="2 3">R-45370</strain>
    </source>
</reference>
<dbReference type="AlphaFoldDB" id="A0A177N905"/>
<gene>
    <name evidence="2" type="ORF">A1359_11175</name>
</gene>
<dbReference type="PANTHER" id="PTHR37844:SF2">
    <property type="entry name" value="SER_THR PROTEIN PHOSPHATASE SUPERFAMILY (AFU_ORTHOLOGUE AFUA_1G14840)"/>
    <property type="match status" value="1"/>
</dbReference>
<accession>A0A177N905</accession>
<dbReference type="InterPro" id="IPR004843">
    <property type="entry name" value="Calcineurin-like_PHP"/>
</dbReference>
<evidence type="ECO:0000313" key="2">
    <source>
        <dbReference type="EMBL" id="OAI14375.1"/>
    </source>
</evidence>
<dbReference type="OrthoDB" id="356681at2"/>
<dbReference type="EMBL" id="LUUI01000111">
    <property type="protein sequence ID" value="OAI14375.1"/>
    <property type="molecule type" value="Genomic_DNA"/>
</dbReference>
<evidence type="ECO:0000313" key="3">
    <source>
        <dbReference type="Proteomes" id="UP000078476"/>
    </source>
</evidence>
<dbReference type="STRING" id="980561.A1359_11175"/>
<sequence length="242" mass="27790">MRINYFSDVHLEFGEQSLPDTDADIVVAAGDIGVFNQGLTWLKAINKPVVYVAGNHEFYNSEYHQVMAMLRQECAGSNIQFLDKDEFIFQGVRFLGCTLWSDLFIQGEEKSVAIGKTLNDFRKVRFKEEAFNQTHFSALHQESKSWLEKQLALPFKGKTVVVTHHAPTEWSWIDTPNALKKMAYCNDLKPLFHEYEIAAWFHGHVHNLGDYRIADARILSNTRGYVGRRMVAGFDINKVIEI</sequence>
<dbReference type="Pfam" id="PF00149">
    <property type="entry name" value="Metallophos"/>
    <property type="match status" value="1"/>
</dbReference>
<comment type="caution">
    <text evidence="2">The sequence shown here is derived from an EMBL/GenBank/DDBJ whole genome shotgun (WGS) entry which is preliminary data.</text>
</comment>
<organism evidence="2 3">
    <name type="scientific">Methylomonas lenta</name>
    <dbReference type="NCBI Taxonomy" id="980561"/>
    <lineage>
        <taxon>Bacteria</taxon>
        <taxon>Pseudomonadati</taxon>
        <taxon>Pseudomonadota</taxon>
        <taxon>Gammaproteobacteria</taxon>
        <taxon>Methylococcales</taxon>
        <taxon>Methylococcaceae</taxon>
        <taxon>Methylomonas</taxon>
    </lineage>
</organism>
<dbReference type="InterPro" id="IPR029052">
    <property type="entry name" value="Metallo-depent_PP-like"/>
</dbReference>